<reference evidence="2" key="1">
    <citation type="submission" date="2017-06" db="EMBL/GenBank/DDBJ databases">
        <title>Complete genome sequence of Capnocytophaga sp. KCOM 1579 (=ChDC OS43) isolated from a human refractory periapical abscess lesion.</title>
        <authorList>
            <person name="Kook J.-K."/>
            <person name="Park S.-N."/>
            <person name="Lim Y.K."/>
            <person name="Roh H."/>
        </authorList>
    </citation>
    <scope>NUCLEOTIDE SEQUENCE [LARGE SCALE GENOMIC DNA]</scope>
    <source>
        <strain evidence="2">ChDC OS43</strain>
    </source>
</reference>
<evidence type="ECO:0008006" key="3">
    <source>
        <dbReference type="Google" id="ProtNLM"/>
    </source>
</evidence>
<dbReference type="KEGG" id="capn:CBG49_14075"/>
<keyword evidence="2" id="KW-1185">Reference proteome</keyword>
<protein>
    <recommendedName>
        <fullName evidence="3">Lipoprotein</fullName>
    </recommendedName>
</protein>
<proteinExistence type="predicted"/>
<evidence type="ECO:0000313" key="1">
    <source>
        <dbReference type="EMBL" id="ASF44129.1"/>
    </source>
</evidence>
<dbReference type="AlphaFoldDB" id="A0A1Z4BSE2"/>
<evidence type="ECO:0000313" key="2">
    <source>
        <dbReference type="Proteomes" id="UP000197007"/>
    </source>
</evidence>
<dbReference type="PROSITE" id="PS51257">
    <property type="entry name" value="PROKAR_LIPOPROTEIN"/>
    <property type="match status" value="1"/>
</dbReference>
<accession>A0A1Z4BSE2</accession>
<organism evidence="1 2">
    <name type="scientific">Capnocytophaga endodontalis</name>
    <dbReference type="NCBI Taxonomy" id="2708117"/>
    <lineage>
        <taxon>Bacteria</taxon>
        <taxon>Pseudomonadati</taxon>
        <taxon>Bacteroidota</taxon>
        <taxon>Flavobacteriia</taxon>
        <taxon>Flavobacteriales</taxon>
        <taxon>Flavobacteriaceae</taxon>
        <taxon>Capnocytophaga</taxon>
    </lineage>
</organism>
<sequence length="141" mass="16107">MNVKQFLTIFVISLLIFLSSCNSMKRQIDTYQEKIGKKGDDYSLSYYKAKRASVKSILNIKIFEGDGSLSTSDLYLHINGVPIISNYKEANFYLSPNKKYDVQVTTFSGYKGVYINNIKVKEKDSVVLNVYLKEPALIFCE</sequence>
<dbReference type="Proteomes" id="UP000197007">
    <property type="component" value="Chromosome"/>
</dbReference>
<dbReference type="EMBL" id="CP022022">
    <property type="protein sequence ID" value="ASF44129.1"/>
    <property type="molecule type" value="Genomic_DNA"/>
</dbReference>
<gene>
    <name evidence="1" type="ORF">CBG49_14075</name>
</gene>
<name>A0A1Z4BSE2_9FLAO</name>